<dbReference type="EMBL" id="BMLV01000005">
    <property type="protein sequence ID" value="GGP05624.1"/>
    <property type="molecule type" value="Genomic_DNA"/>
</dbReference>
<evidence type="ECO:0000313" key="12">
    <source>
        <dbReference type="EMBL" id="GGP05624.1"/>
    </source>
</evidence>
<evidence type="ECO:0000256" key="8">
    <source>
        <dbReference type="ARBA" id="ARBA00022989"/>
    </source>
</evidence>
<feature type="transmembrane region" description="Helical" evidence="11">
    <location>
        <begin position="15"/>
        <end position="34"/>
    </location>
</feature>
<evidence type="ECO:0000256" key="5">
    <source>
        <dbReference type="ARBA" id="ARBA00022475"/>
    </source>
</evidence>
<keyword evidence="6 11" id="KW-0812">Transmembrane</keyword>
<dbReference type="PRINTS" id="PR01853">
    <property type="entry name" value="YAJCTRNLCASE"/>
</dbReference>
<evidence type="ECO:0000256" key="10">
    <source>
        <dbReference type="ARBA" id="ARBA00023136"/>
    </source>
</evidence>
<dbReference type="SMART" id="SM01323">
    <property type="entry name" value="YajC"/>
    <property type="match status" value="1"/>
</dbReference>
<keyword evidence="7" id="KW-0653">Protein transport</keyword>
<protein>
    <recommendedName>
        <fullName evidence="3">Sec translocon accessory complex subunit YajC</fullName>
    </recommendedName>
</protein>
<keyword evidence="13" id="KW-1185">Reference proteome</keyword>
<evidence type="ECO:0000256" key="2">
    <source>
        <dbReference type="ARBA" id="ARBA00006742"/>
    </source>
</evidence>
<dbReference type="NCBIfam" id="TIGR00739">
    <property type="entry name" value="yajC"/>
    <property type="match status" value="1"/>
</dbReference>
<dbReference type="Proteomes" id="UP000620064">
    <property type="component" value="Unassembled WGS sequence"/>
</dbReference>
<evidence type="ECO:0000256" key="9">
    <source>
        <dbReference type="ARBA" id="ARBA00023010"/>
    </source>
</evidence>
<comment type="caution">
    <text evidence="12">The sequence shown here is derived from an EMBL/GenBank/DDBJ whole genome shotgun (WGS) entry which is preliminary data.</text>
</comment>
<evidence type="ECO:0000256" key="4">
    <source>
        <dbReference type="ARBA" id="ARBA00022448"/>
    </source>
</evidence>
<keyword evidence="5" id="KW-1003">Cell membrane</keyword>
<evidence type="ECO:0000256" key="11">
    <source>
        <dbReference type="SAM" id="Phobius"/>
    </source>
</evidence>
<reference evidence="13" key="1">
    <citation type="journal article" date="2019" name="Int. J. Syst. Evol. Microbiol.">
        <title>The Global Catalogue of Microorganisms (GCM) 10K type strain sequencing project: providing services to taxonomists for standard genome sequencing and annotation.</title>
        <authorList>
            <consortium name="The Broad Institute Genomics Platform"/>
            <consortium name="The Broad Institute Genome Sequencing Center for Infectious Disease"/>
            <person name="Wu L."/>
            <person name="Ma J."/>
        </authorList>
    </citation>
    <scope>NUCLEOTIDE SEQUENCE [LARGE SCALE GENOMIC DNA]</scope>
    <source>
        <strain evidence="13">CGMCC 1.7656</strain>
    </source>
</reference>
<organism evidence="12 13">
    <name type="scientific">Cloacibacterium rupense</name>
    <dbReference type="NCBI Taxonomy" id="517423"/>
    <lineage>
        <taxon>Bacteria</taxon>
        <taxon>Pseudomonadati</taxon>
        <taxon>Bacteroidota</taxon>
        <taxon>Flavobacteriia</taxon>
        <taxon>Flavobacteriales</taxon>
        <taxon>Weeksellaceae</taxon>
    </lineage>
</organism>
<evidence type="ECO:0000256" key="7">
    <source>
        <dbReference type="ARBA" id="ARBA00022927"/>
    </source>
</evidence>
<keyword evidence="8 11" id="KW-1133">Transmembrane helix</keyword>
<dbReference type="Pfam" id="PF02699">
    <property type="entry name" value="YajC"/>
    <property type="match status" value="1"/>
</dbReference>
<dbReference type="PANTHER" id="PTHR33909:SF1">
    <property type="entry name" value="SEC TRANSLOCON ACCESSORY COMPLEX SUBUNIT YAJC"/>
    <property type="match status" value="1"/>
</dbReference>
<evidence type="ECO:0000256" key="3">
    <source>
        <dbReference type="ARBA" id="ARBA00014962"/>
    </source>
</evidence>
<accession>A0ABQ2NNE5</accession>
<dbReference type="InterPro" id="IPR003849">
    <property type="entry name" value="Preprotein_translocase_YajC"/>
</dbReference>
<name>A0ABQ2NNE5_9FLAO</name>
<dbReference type="PANTHER" id="PTHR33909">
    <property type="entry name" value="SEC TRANSLOCON ACCESSORY COMPLEX SUBUNIT YAJC"/>
    <property type="match status" value="1"/>
</dbReference>
<comment type="subcellular location">
    <subcellularLocation>
        <location evidence="1">Cell membrane</location>
        <topology evidence="1">Single-pass membrane protein</topology>
    </subcellularLocation>
</comment>
<dbReference type="RefSeq" id="WP_373283799.1">
    <property type="nucleotide sequence ID" value="NZ_BMLV01000005.1"/>
</dbReference>
<comment type="similarity">
    <text evidence="2">Belongs to the YajC family.</text>
</comment>
<evidence type="ECO:0000256" key="6">
    <source>
        <dbReference type="ARBA" id="ARBA00022692"/>
    </source>
</evidence>
<keyword evidence="4" id="KW-0813">Transport</keyword>
<evidence type="ECO:0000313" key="13">
    <source>
        <dbReference type="Proteomes" id="UP000620064"/>
    </source>
</evidence>
<sequence length="104" mass="11938">MMFSTIFLQAQGDAMSSFLPMILIMVVMFVLFLWPQMRKQSKDKKFHENLKKGQRVVLTSGMHGKISDIMEDGIIIETMSGKLKFEKAAISREYTQTRFPETAA</sequence>
<evidence type="ECO:0000256" key="1">
    <source>
        <dbReference type="ARBA" id="ARBA00004162"/>
    </source>
</evidence>
<gene>
    <name evidence="12" type="primary">yajC</name>
    <name evidence="12" type="ORF">GCM10010992_22450</name>
</gene>
<keyword evidence="9" id="KW-0811">Translocation</keyword>
<keyword evidence="10 11" id="KW-0472">Membrane</keyword>
<proteinExistence type="inferred from homology"/>